<keyword evidence="4" id="KW-1185">Reference proteome</keyword>
<evidence type="ECO:0000256" key="1">
    <source>
        <dbReference type="SAM" id="Coils"/>
    </source>
</evidence>
<gene>
    <name evidence="3" type="ORF">QTO34_016810</name>
</gene>
<evidence type="ECO:0000313" key="4">
    <source>
        <dbReference type="Proteomes" id="UP001177744"/>
    </source>
</evidence>
<protein>
    <submittedName>
        <fullName evidence="3">Uncharacterized protein</fullName>
    </submittedName>
</protein>
<keyword evidence="1" id="KW-0175">Coiled coil</keyword>
<feature type="region of interest" description="Disordered" evidence="2">
    <location>
        <begin position="166"/>
        <end position="187"/>
    </location>
</feature>
<evidence type="ECO:0000256" key="2">
    <source>
        <dbReference type="SAM" id="MobiDB-lite"/>
    </source>
</evidence>
<dbReference type="EMBL" id="JAULJE010000006">
    <property type="protein sequence ID" value="KAK1342057.1"/>
    <property type="molecule type" value="Genomic_DNA"/>
</dbReference>
<comment type="caution">
    <text evidence="3">The sequence shown here is derived from an EMBL/GenBank/DDBJ whole genome shotgun (WGS) entry which is preliminary data.</text>
</comment>
<evidence type="ECO:0000313" key="3">
    <source>
        <dbReference type="EMBL" id="KAK1342057.1"/>
    </source>
</evidence>
<name>A0AA40I3V1_CNENI</name>
<feature type="coiled-coil region" evidence="1">
    <location>
        <begin position="32"/>
        <end position="59"/>
    </location>
</feature>
<proteinExistence type="predicted"/>
<reference evidence="3" key="1">
    <citation type="submission" date="2023-06" db="EMBL/GenBank/DDBJ databases">
        <title>Reference genome for the Northern bat (Eptesicus nilssonii), a most northern bat species.</title>
        <authorList>
            <person name="Laine V.N."/>
            <person name="Pulliainen A.T."/>
            <person name="Lilley T.M."/>
        </authorList>
    </citation>
    <scope>NUCLEOTIDE SEQUENCE</scope>
    <source>
        <strain evidence="3">BLF_Eptnil</strain>
        <tissue evidence="3">Kidney</tissue>
    </source>
</reference>
<sequence length="426" mass="49742">MRKHRSMSRIGEMEESKLLDDTVFRTTFIRLLKNLLKTTEKLEETFKDLNENTKKMEKDQSEIMHTLSEIKNIQKLNCRPLYPKSQTKDLEYEEAKNTQPARLQESAPSPSPQPLIEELEEKLNDALHQKQLLTLRLDSQLTFQQKDARLEAQCTKFMHRTCIKFRRSNQPQHSLKPKPNPEQGPNSLQYERLRGVRKLQKKCLKLEEAIQGKSASADVEAAARYPEDIAKMINEGGCTKQQIFNVGGTALYWKKMPSRIFIVTEKNPRALKNYVKSTLHMLYKWKNKAWIIAYLSTTWFTSVSSDGNVQLDQCCFHVCEHNIHSAAHGTRRNFDFQASFYLRYTFLKAISAIDIDSCDRSGQRMTLWRKTSVEEVIADVVEIARALKLEVKPKDVTELLLSHEVLLLMDEQRKWFLEMMMMMEYP</sequence>
<dbReference type="Proteomes" id="UP001177744">
    <property type="component" value="Unassembled WGS sequence"/>
</dbReference>
<feature type="region of interest" description="Disordered" evidence="2">
    <location>
        <begin position="91"/>
        <end position="113"/>
    </location>
</feature>
<organism evidence="3 4">
    <name type="scientific">Cnephaeus nilssonii</name>
    <name type="common">Northern bat</name>
    <name type="synonym">Eptesicus nilssonii</name>
    <dbReference type="NCBI Taxonomy" id="3371016"/>
    <lineage>
        <taxon>Eukaryota</taxon>
        <taxon>Metazoa</taxon>
        <taxon>Chordata</taxon>
        <taxon>Craniata</taxon>
        <taxon>Vertebrata</taxon>
        <taxon>Euteleostomi</taxon>
        <taxon>Mammalia</taxon>
        <taxon>Eutheria</taxon>
        <taxon>Laurasiatheria</taxon>
        <taxon>Chiroptera</taxon>
        <taxon>Yangochiroptera</taxon>
        <taxon>Vespertilionidae</taxon>
        <taxon>Cnephaeus</taxon>
    </lineage>
</organism>
<dbReference type="AlphaFoldDB" id="A0AA40I3V1"/>
<accession>A0AA40I3V1</accession>